<reference evidence="1 2" key="1">
    <citation type="journal article" date="2009" name="PLoS ONE">
        <title>Genome sequence of the pathogenic intestinal spirochete Brachyspira hyodysenteriae reveals adaptations to its lifestyle in the porcine large intestine.</title>
        <authorList>
            <person name="Bellgard M.I."/>
            <person name="Wanchanthuek P."/>
            <person name="La T."/>
            <person name="Ryan K."/>
            <person name="Moolhuijzen P."/>
            <person name="Albertyn Z."/>
            <person name="Shaban B."/>
            <person name="Motro Y."/>
            <person name="Dunn D.S."/>
            <person name="Schibeci D."/>
            <person name="Hunter A."/>
            <person name="Barrero R."/>
            <person name="Phillips N.D."/>
            <person name="Hampson D.J."/>
        </authorList>
    </citation>
    <scope>NUCLEOTIDE SEQUENCE [LARGE SCALE GENOMIC DNA]</scope>
    <source>
        <strain evidence="2">ATCC 49526 / WA1</strain>
    </source>
</reference>
<dbReference type="KEGG" id="bhy:BHWA1_02272"/>
<dbReference type="Proteomes" id="UP000001803">
    <property type="component" value="Chromosome"/>
</dbReference>
<proteinExistence type="predicted"/>
<evidence type="ECO:0000313" key="1">
    <source>
        <dbReference type="EMBL" id="ACN84728.1"/>
    </source>
</evidence>
<dbReference type="GeneID" id="63963426"/>
<evidence type="ECO:0000313" key="2">
    <source>
        <dbReference type="Proteomes" id="UP000001803"/>
    </source>
</evidence>
<accession>A0A3B6VJI6</accession>
<protein>
    <submittedName>
        <fullName evidence="1">Uncharacterized protein</fullName>
    </submittedName>
</protein>
<dbReference type="EMBL" id="CP001357">
    <property type="protein sequence ID" value="ACN84728.1"/>
    <property type="molecule type" value="Genomic_DNA"/>
</dbReference>
<dbReference type="RefSeq" id="WP_012671760.1">
    <property type="nucleotide sequence ID" value="NC_012225.1"/>
</dbReference>
<name>A0A3B6VJI6_BRAHW</name>
<sequence>MFDNNVHYIRKELESIYKIIVENLGKELLNTEIKRLEYEPKMDRININNFIFIRLTFENEYDHKELYYDIYIEDEDGHDVERALISVEKPFTKVVDKIDYLVKLNYQANEDDD</sequence>
<organism evidence="1 2">
    <name type="scientific">Brachyspira hyodysenteriae (strain ATCC 49526 / WA1)</name>
    <dbReference type="NCBI Taxonomy" id="565034"/>
    <lineage>
        <taxon>Bacteria</taxon>
        <taxon>Pseudomonadati</taxon>
        <taxon>Spirochaetota</taxon>
        <taxon>Spirochaetia</taxon>
        <taxon>Brachyspirales</taxon>
        <taxon>Brachyspiraceae</taxon>
        <taxon>Brachyspira</taxon>
    </lineage>
</organism>
<keyword evidence="2" id="KW-1185">Reference proteome</keyword>
<dbReference type="AlphaFoldDB" id="A0A3B6VJI6"/>
<gene>
    <name evidence="1" type="ordered locus">BHWA1_02272</name>
</gene>